<feature type="region of interest" description="Disordered" evidence="1">
    <location>
        <begin position="656"/>
        <end position="686"/>
    </location>
</feature>
<feature type="region of interest" description="Disordered" evidence="1">
    <location>
        <begin position="446"/>
        <end position="475"/>
    </location>
</feature>
<feature type="compositionally biased region" description="Low complexity" evidence="1">
    <location>
        <begin position="675"/>
        <end position="686"/>
    </location>
</feature>
<sequence length="705" mass="77100">MPGFGLLWGYRRQMAFPASASDAKPPDKSPDIDCKDIPVGELLWWKRGPKPTWQLGVRIDLDHEIKYKYLTSEPTITTLRSDASRTKAYICIRSLAEGQYAICIRSNIKLYEKGDEMKSAYKDRYTGSDKGRKTLWLLHEILRQRNAISGLDQLPKEKTAAGLERLRTFEREGKLITDFINGTVQPPPGYLDHAPNARSSKNKKQPEIKQEHGHGSHEDMQGQKQDGRDGNGGEEDLDQEEDNRPLRERGPRSKRRLSSRSARDERGGGGNEGRVAKHRKAAASGDQSMNDGELMPPPPVPPAAMAAAGGMRGRHEKEKDKIMEEGGEDGCVPLDGGGGMVAAAAAAAAGGGGSEGYGHGHGQESFGGYNGERIDGHDDQQQTYDEQWMGCIHKLARNRTELTELLTELRVPSVLQLNPPAIMPSPPYQSLADSVRDVTIRGYKASLTNTPPLSSPPTDDVSHTETYGTDTSGDTYGQRASRFVAGLSEQYAHLLLGSIAIRLNWRTDNGTMGYKVGLGIGVQGSELYDNNSTMMRVRVRVVHDLAEGHFDTLRAPVPLVKVSSARPTADEVRNALPMQQLFNLEELESRVQALEQLDEVRKQITSLYDRLPILFAPHQQPQGDGDVMLKPWVWDRLFYIDALLNKAYKIRFCEEDDPEDTHRGNPAPSTDHTQGGAPPAAASAAPAPAAAAAAAAAVAGAGGRL</sequence>
<feature type="region of interest" description="Disordered" evidence="1">
    <location>
        <begin position="178"/>
        <end position="319"/>
    </location>
</feature>
<feature type="compositionally biased region" description="Gly residues" evidence="1">
    <location>
        <begin position="349"/>
        <end position="360"/>
    </location>
</feature>
<proteinExistence type="predicted"/>
<feature type="compositionally biased region" description="Basic and acidic residues" evidence="1">
    <location>
        <begin position="242"/>
        <end position="251"/>
    </location>
</feature>
<evidence type="ECO:0000313" key="2">
    <source>
        <dbReference type="EMBL" id="CEM09003.1"/>
    </source>
</evidence>
<organism evidence="2 3">
    <name type="scientific">Vitrella brassicaformis (strain CCMP3155)</name>
    <dbReference type="NCBI Taxonomy" id="1169540"/>
    <lineage>
        <taxon>Eukaryota</taxon>
        <taxon>Sar</taxon>
        <taxon>Alveolata</taxon>
        <taxon>Colpodellida</taxon>
        <taxon>Vitrellaceae</taxon>
        <taxon>Vitrella</taxon>
    </lineage>
</organism>
<name>A0A0G4F8F0_VITBC</name>
<dbReference type="VEuPathDB" id="CryptoDB:Vbra_4216"/>
<evidence type="ECO:0000313" key="3">
    <source>
        <dbReference type="Proteomes" id="UP000041254"/>
    </source>
</evidence>
<protein>
    <submittedName>
        <fullName evidence="2">Uncharacterized protein</fullName>
    </submittedName>
</protein>
<reference evidence="2 3" key="1">
    <citation type="submission" date="2014-11" db="EMBL/GenBank/DDBJ databases">
        <authorList>
            <person name="Zhu J."/>
            <person name="Qi W."/>
            <person name="Song R."/>
        </authorList>
    </citation>
    <scope>NUCLEOTIDE SEQUENCE [LARGE SCALE GENOMIC DNA]</scope>
</reference>
<dbReference type="AlphaFoldDB" id="A0A0G4F8F0"/>
<feature type="region of interest" description="Disordered" evidence="1">
    <location>
        <begin position="349"/>
        <end position="377"/>
    </location>
</feature>
<dbReference type="Proteomes" id="UP000041254">
    <property type="component" value="Unassembled WGS sequence"/>
</dbReference>
<dbReference type="EMBL" id="CDMY01000391">
    <property type="protein sequence ID" value="CEM09003.1"/>
    <property type="molecule type" value="Genomic_DNA"/>
</dbReference>
<keyword evidence="3" id="KW-1185">Reference proteome</keyword>
<gene>
    <name evidence="2" type="ORF">Vbra_4216</name>
</gene>
<feature type="compositionally biased region" description="Acidic residues" evidence="1">
    <location>
        <begin position="232"/>
        <end position="241"/>
    </location>
</feature>
<accession>A0A0G4F8F0</accession>
<dbReference type="InParanoid" id="A0A0G4F8F0"/>
<feature type="compositionally biased region" description="Basic and acidic residues" evidence="1">
    <location>
        <begin position="204"/>
        <end position="231"/>
    </location>
</feature>
<evidence type="ECO:0000256" key="1">
    <source>
        <dbReference type="SAM" id="MobiDB-lite"/>
    </source>
</evidence>